<dbReference type="Gene3D" id="2.60.40.200">
    <property type="entry name" value="Superoxide dismutase, copper/zinc binding domain"/>
    <property type="match status" value="1"/>
</dbReference>
<dbReference type="InterPro" id="IPR018152">
    <property type="entry name" value="SOD_Cu/Zn_BS"/>
</dbReference>
<feature type="transmembrane region" description="Helical" evidence="1">
    <location>
        <begin position="6"/>
        <end position="22"/>
    </location>
</feature>
<dbReference type="GO" id="GO:0006801">
    <property type="term" value="P:superoxide metabolic process"/>
    <property type="evidence" value="ECO:0007669"/>
    <property type="project" value="InterPro"/>
</dbReference>
<evidence type="ECO:0000259" key="2">
    <source>
        <dbReference type="Pfam" id="PF00080"/>
    </source>
</evidence>
<reference evidence="3" key="1">
    <citation type="journal article" date="2020" name="Nature">
        <title>Giant virus diversity and host interactions through global metagenomics.</title>
        <authorList>
            <person name="Schulz F."/>
            <person name="Roux S."/>
            <person name="Paez-Espino D."/>
            <person name="Jungbluth S."/>
            <person name="Walsh D.A."/>
            <person name="Denef V.J."/>
            <person name="McMahon K.D."/>
            <person name="Konstantinidis K.T."/>
            <person name="Eloe-Fadrosh E.A."/>
            <person name="Kyrpides N.C."/>
            <person name="Woyke T."/>
        </authorList>
    </citation>
    <scope>NUCLEOTIDE SEQUENCE</scope>
    <source>
        <strain evidence="3">GVMAG-M-3300023179-4</strain>
    </source>
</reference>
<dbReference type="CDD" id="cd00305">
    <property type="entry name" value="Cu-Zn_Superoxide_Dismutase"/>
    <property type="match status" value="1"/>
</dbReference>
<dbReference type="SUPFAM" id="SSF49329">
    <property type="entry name" value="Cu,Zn superoxide dismutase-like"/>
    <property type="match status" value="1"/>
</dbReference>
<keyword evidence="1" id="KW-0812">Transmembrane</keyword>
<feature type="domain" description="Superoxide dismutase copper/zinc binding" evidence="2">
    <location>
        <begin position="48"/>
        <end position="191"/>
    </location>
</feature>
<proteinExistence type="predicted"/>
<dbReference type="InterPro" id="IPR001424">
    <property type="entry name" value="SOD_Cu_Zn_dom"/>
</dbReference>
<accession>A0A6C0H1S7</accession>
<dbReference type="InterPro" id="IPR036423">
    <property type="entry name" value="SOD-like_Cu/Zn_dom_sf"/>
</dbReference>
<protein>
    <recommendedName>
        <fullName evidence="2">Superoxide dismutase copper/zinc binding domain-containing protein</fullName>
    </recommendedName>
</protein>
<dbReference type="PROSITE" id="PS00087">
    <property type="entry name" value="SOD_CU_ZN_1"/>
    <property type="match status" value="1"/>
</dbReference>
<dbReference type="PRINTS" id="PR00068">
    <property type="entry name" value="CUZNDISMTASE"/>
</dbReference>
<organism evidence="3">
    <name type="scientific">viral metagenome</name>
    <dbReference type="NCBI Taxonomy" id="1070528"/>
    <lineage>
        <taxon>unclassified sequences</taxon>
        <taxon>metagenomes</taxon>
        <taxon>organismal metagenomes</taxon>
    </lineage>
</organism>
<dbReference type="InterPro" id="IPR024134">
    <property type="entry name" value="SOD_Cu/Zn_/chaperone"/>
</dbReference>
<sequence>MDYKFILLSMIIIQIITTYLFIEKNSLLHFIDCETKNIIAIAYINDKIKGSVYFIEDKEKNLVTIKLNLTGLPKNKKLGFHIHAAGDLSDGCTSACSHFNPFNTTHGGKSSHKKSEEGIRHVGDLGNITTDKNGNCKMTFNDNMIKLRGYRQNIIGRSIVIHEKTDDLGKGNNSESLRTGNAGKRIACAVIGFAKEMCK</sequence>
<dbReference type="AlphaFoldDB" id="A0A6C0H1S7"/>
<keyword evidence="1" id="KW-1133">Transmembrane helix</keyword>
<name>A0A6C0H1S7_9ZZZZ</name>
<dbReference type="PROSITE" id="PS00332">
    <property type="entry name" value="SOD_CU_ZN_2"/>
    <property type="match status" value="1"/>
</dbReference>
<evidence type="ECO:0000256" key="1">
    <source>
        <dbReference type="SAM" id="Phobius"/>
    </source>
</evidence>
<dbReference type="EMBL" id="MN739840">
    <property type="protein sequence ID" value="QHT74176.1"/>
    <property type="molecule type" value="Genomic_DNA"/>
</dbReference>
<dbReference type="GO" id="GO:0005507">
    <property type="term" value="F:copper ion binding"/>
    <property type="evidence" value="ECO:0007669"/>
    <property type="project" value="InterPro"/>
</dbReference>
<evidence type="ECO:0000313" key="3">
    <source>
        <dbReference type="EMBL" id="QHT74176.1"/>
    </source>
</evidence>
<dbReference type="PANTHER" id="PTHR10003">
    <property type="entry name" value="SUPEROXIDE DISMUTASE CU-ZN -RELATED"/>
    <property type="match status" value="1"/>
</dbReference>
<dbReference type="Pfam" id="PF00080">
    <property type="entry name" value="Sod_Cu"/>
    <property type="match status" value="1"/>
</dbReference>
<keyword evidence="1" id="KW-0472">Membrane</keyword>